<proteinExistence type="predicted"/>
<keyword evidence="2" id="KW-0560">Oxidoreductase</keyword>
<dbReference type="GO" id="GO:0003955">
    <property type="term" value="F:NAD(P)H dehydrogenase (quinone) activity"/>
    <property type="evidence" value="ECO:0007669"/>
    <property type="project" value="UniProtKB-EC"/>
</dbReference>
<dbReference type="Gene3D" id="3.90.25.10">
    <property type="entry name" value="UDP-galactose 4-epimerase, domain 1"/>
    <property type="match status" value="1"/>
</dbReference>
<protein>
    <submittedName>
        <fullName evidence="2">Quinone oxidoreductase 2</fullName>
        <ecNumber evidence="2">1.6.5.2</ecNumber>
    </submittedName>
</protein>
<sequence length="287" mass="28925">MTTYAVTGSTGGLGSAAIAALIARGVAPSDIVAIARSEAKAAPLAESGVAVRIADYEQFDTLVTALAGVDRLLLVSGSEVGRRTPQHRNVIDAAKKAGVGFAAYTSLLGADTSPLLLAGEHRETEAYLADSGVDHVILRNGWYSENYAGSAASAIDGGVFYGAAGAATVAPAARADYADAAAAAVIAPEPGRVYELAGSEHLTYTDIAAVFGEIAGKPVRYQDIPVADYKAALIDAGLPESAAEIVSDADAGAANGALDSSSTELTDLRGGAAQTPFVDVIRAASTI</sequence>
<dbReference type="InterPro" id="IPR016040">
    <property type="entry name" value="NAD(P)-bd_dom"/>
</dbReference>
<name>A0AA97GVM6_9ACTN</name>
<dbReference type="Pfam" id="PF13460">
    <property type="entry name" value="NAD_binding_10"/>
    <property type="match status" value="1"/>
</dbReference>
<dbReference type="InterPro" id="IPR052718">
    <property type="entry name" value="NmrA-type_oxidoreductase"/>
</dbReference>
<dbReference type="EMBL" id="CP128986">
    <property type="protein sequence ID" value="WOC12807.1"/>
    <property type="molecule type" value="Genomic_DNA"/>
</dbReference>
<evidence type="ECO:0000259" key="1">
    <source>
        <dbReference type="Pfam" id="PF13460"/>
    </source>
</evidence>
<dbReference type="PANTHER" id="PTHR47129">
    <property type="entry name" value="QUINONE OXIDOREDUCTASE 2"/>
    <property type="match status" value="1"/>
</dbReference>
<dbReference type="Gene3D" id="3.40.50.720">
    <property type="entry name" value="NAD(P)-binding Rossmann-like Domain"/>
    <property type="match status" value="1"/>
</dbReference>
<accession>A0AA97GVM6</accession>
<feature type="domain" description="NAD(P)-binding" evidence="1">
    <location>
        <begin position="8"/>
        <end position="184"/>
    </location>
</feature>
<dbReference type="RefSeq" id="WP_420038674.1">
    <property type="nucleotide sequence ID" value="NZ_CP128986.1"/>
</dbReference>
<dbReference type="AlphaFoldDB" id="A0AA97GVM6"/>
<evidence type="ECO:0000313" key="2">
    <source>
        <dbReference type="EMBL" id="WOC12807.1"/>
    </source>
</evidence>
<dbReference type="SUPFAM" id="SSF51735">
    <property type="entry name" value="NAD(P)-binding Rossmann-fold domains"/>
    <property type="match status" value="1"/>
</dbReference>
<gene>
    <name evidence="2" type="primary">qorB_1</name>
    <name evidence="2" type="ORF">MP11Mi_18990</name>
</gene>
<dbReference type="PANTHER" id="PTHR47129:SF1">
    <property type="entry name" value="NMRA-LIKE DOMAIN-CONTAINING PROTEIN"/>
    <property type="match status" value="1"/>
</dbReference>
<reference evidence="2" key="1">
    <citation type="submission" date="2023-06" db="EMBL/GenBank/DDBJ databases">
        <title>Gordonia sp. nov. and Pseudochrobactrum sp. nov., two species isolated from the burying beetle Nicrophorus vespilloides.</title>
        <authorList>
            <person name="Poehlein A."/>
            <person name="Guzman J."/>
            <person name="Daniel R."/>
            <person name="Vilcinskas A."/>
        </authorList>
    </citation>
    <scope>NUCLEOTIDE SEQUENCE</scope>
    <source>
        <strain evidence="2">MP11Mi</strain>
    </source>
</reference>
<dbReference type="EC" id="1.6.5.2" evidence="2"/>
<dbReference type="InterPro" id="IPR036291">
    <property type="entry name" value="NAD(P)-bd_dom_sf"/>
</dbReference>
<organism evidence="2">
    <name type="scientific">Gordonia sp. MP11Mi</name>
    <dbReference type="NCBI Taxonomy" id="3022769"/>
    <lineage>
        <taxon>Bacteria</taxon>
        <taxon>Bacillati</taxon>
        <taxon>Actinomycetota</taxon>
        <taxon>Actinomycetes</taxon>
        <taxon>Mycobacteriales</taxon>
        <taxon>Gordoniaceae</taxon>
        <taxon>Gordonia</taxon>
    </lineage>
</organism>